<comment type="caution">
    <text evidence="5">The sequence shown here is derived from an EMBL/GenBank/DDBJ whole genome shotgun (WGS) entry which is preliminary data.</text>
</comment>
<keyword evidence="1" id="KW-0547">Nucleotide-binding</keyword>
<reference evidence="5" key="1">
    <citation type="journal article" date="2020" name="mSystems">
        <title>Genome- and Community-Level Interaction Insights into Carbon Utilization and Element Cycling Functions of Hydrothermarchaeota in Hydrothermal Sediment.</title>
        <authorList>
            <person name="Zhou Z."/>
            <person name="Liu Y."/>
            <person name="Xu W."/>
            <person name="Pan J."/>
            <person name="Luo Z.H."/>
            <person name="Li M."/>
        </authorList>
    </citation>
    <scope>NUCLEOTIDE SEQUENCE [LARGE SCALE GENOMIC DNA]</scope>
    <source>
        <strain evidence="5">SpSt-769</strain>
    </source>
</reference>
<evidence type="ECO:0000313" key="5">
    <source>
        <dbReference type="EMBL" id="HGH61786.1"/>
    </source>
</evidence>
<accession>A0A7C4AST1</accession>
<dbReference type="InterPro" id="IPR045076">
    <property type="entry name" value="MutS"/>
</dbReference>
<feature type="domain" description="DNA mismatch repair proteins mutS family" evidence="4">
    <location>
        <begin position="323"/>
        <end position="503"/>
    </location>
</feature>
<dbReference type="GO" id="GO:0006298">
    <property type="term" value="P:mismatch repair"/>
    <property type="evidence" value="ECO:0007669"/>
    <property type="project" value="InterPro"/>
</dbReference>
<dbReference type="PANTHER" id="PTHR11361:SF34">
    <property type="entry name" value="DNA MISMATCH REPAIR PROTEIN MSH1, MITOCHONDRIAL"/>
    <property type="match status" value="1"/>
</dbReference>
<name>A0A7C4AST1_9BACT</name>
<keyword evidence="3" id="KW-0238">DNA-binding</keyword>
<dbReference type="GO" id="GO:0140664">
    <property type="term" value="F:ATP-dependent DNA damage sensor activity"/>
    <property type="evidence" value="ECO:0007669"/>
    <property type="project" value="InterPro"/>
</dbReference>
<dbReference type="Pfam" id="PF00488">
    <property type="entry name" value="MutS_V"/>
    <property type="match status" value="1"/>
</dbReference>
<evidence type="ECO:0000256" key="2">
    <source>
        <dbReference type="ARBA" id="ARBA00022840"/>
    </source>
</evidence>
<dbReference type="AlphaFoldDB" id="A0A7C4AST1"/>
<dbReference type="GO" id="GO:0005524">
    <property type="term" value="F:ATP binding"/>
    <property type="evidence" value="ECO:0007669"/>
    <property type="project" value="UniProtKB-KW"/>
</dbReference>
<dbReference type="SUPFAM" id="SSF52540">
    <property type="entry name" value="P-loop containing nucleoside triphosphate hydrolases"/>
    <property type="match status" value="1"/>
</dbReference>
<protein>
    <submittedName>
        <fullName evidence="5">DNA mismatch repair protein MutS</fullName>
    </submittedName>
</protein>
<keyword evidence="2" id="KW-0067">ATP-binding</keyword>
<dbReference type="EMBL" id="DTGT01000350">
    <property type="protein sequence ID" value="HGH61786.1"/>
    <property type="molecule type" value="Genomic_DNA"/>
</dbReference>
<dbReference type="GO" id="GO:0005829">
    <property type="term" value="C:cytosol"/>
    <property type="evidence" value="ECO:0007669"/>
    <property type="project" value="TreeGrafter"/>
</dbReference>
<evidence type="ECO:0000256" key="1">
    <source>
        <dbReference type="ARBA" id="ARBA00022741"/>
    </source>
</evidence>
<gene>
    <name evidence="5" type="ORF">ENV54_10860</name>
</gene>
<dbReference type="Gene3D" id="3.40.50.300">
    <property type="entry name" value="P-loop containing nucleotide triphosphate hydrolases"/>
    <property type="match status" value="1"/>
</dbReference>
<dbReference type="SMART" id="SM00534">
    <property type="entry name" value="MUTSac"/>
    <property type="match status" value="1"/>
</dbReference>
<organism evidence="5">
    <name type="scientific">Desulfomonile tiedjei</name>
    <dbReference type="NCBI Taxonomy" id="2358"/>
    <lineage>
        <taxon>Bacteria</taxon>
        <taxon>Pseudomonadati</taxon>
        <taxon>Thermodesulfobacteriota</taxon>
        <taxon>Desulfomonilia</taxon>
        <taxon>Desulfomonilales</taxon>
        <taxon>Desulfomonilaceae</taxon>
        <taxon>Desulfomonile</taxon>
    </lineage>
</organism>
<dbReference type="GO" id="GO:0030983">
    <property type="term" value="F:mismatched DNA binding"/>
    <property type="evidence" value="ECO:0007669"/>
    <property type="project" value="InterPro"/>
</dbReference>
<dbReference type="PANTHER" id="PTHR11361">
    <property type="entry name" value="DNA MISMATCH REPAIR PROTEIN MUTS FAMILY MEMBER"/>
    <property type="match status" value="1"/>
</dbReference>
<evidence type="ECO:0000256" key="3">
    <source>
        <dbReference type="ARBA" id="ARBA00023125"/>
    </source>
</evidence>
<proteinExistence type="predicted"/>
<sequence>MKVFLMYRDQDFDLQRPLPWNEPTLTQDLELNTLFEAMALGDKHVFEVVRRAVLCGLTDLDAIRYRQDILKDCLKNPAIVRDIYQTSVDSVENKTRSWFGFWGHYPSGILNGAIDMLQMFMGLLKKLRNIADEHAFRFESQGFRAFFEMLKRELNDEYLAEIQDHLTMLKFKDGVLLRATLGKGNEGANYMLCKPEGKNQTWMQRFFGKKSKTYTFSVHPRDEHGFRTLATLRDRGINLVANALAQSCDHIDSFFEMLRTELAFYIGCLNLYEQLAGMGEPVCFPVPFGLESRGHSFKGLYDVCLALTMKKRVVGNDLEGDGKDLVIITGANQGGKSVFMRSIGISQLMMQCGMFVPAESFHANVCQGLFTHYKREEDALMKSGKFDEELSRMNDIITHITTHSMVLFNESFAATNEREGSEIARQIVAALLEKRMKVFFVTHQYTFAYGFYSKKMSNALFLRAEREPNGVRTFKLVPGEPLETSYGEDLYNSIFGDASGMQLLLYQKPVAARAG</sequence>
<evidence type="ECO:0000259" key="4">
    <source>
        <dbReference type="SMART" id="SM00534"/>
    </source>
</evidence>
<dbReference type="InterPro" id="IPR000432">
    <property type="entry name" value="DNA_mismatch_repair_MutS_C"/>
</dbReference>
<dbReference type="InterPro" id="IPR027417">
    <property type="entry name" value="P-loop_NTPase"/>
</dbReference>